<evidence type="ECO:0000256" key="1">
    <source>
        <dbReference type="SAM" id="MobiDB-lite"/>
    </source>
</evidence>
<feature type="region of interest" description="Disordered" evidence="1">
    <location>
        <begin position="1"/>
        <end position="27"/>
    </location>
</feature>
<evidence type="ECO:0000313" key="2">
    <source>
        <dbReference type="EMBL" id="JAD87520.1"/>
    </source>
</evidence>
<protein>
    <submittedName>
        <fullName evidence="2">Uncharacterized protein</fullName>
    </submittedName>
</protein>
<feature type="region of interest" description="Disordered" evidence="1">
    <location>
        <begin position="72"/>
        <end position="101"/>
    </location>
</feature>
<accession>A0A0A9DPC5</accession>
<feature type="compositionally biased region" description="Polar residues" evidence="1">
    <location>
        <begin position="75"/>
        <end position="87"/>
    </location>
</feature>
<name>A0A0A9DPC5_ARUDO</name>
<dbReference type="EMBL" id="GBRH01210375">
    <property type="protein sequence ID" value="JAD87520.1"/>
    <property type="molecule type" value="Transcribed_RNA"/>
</dbReference>
<sequence>MPAMSGVKPSRNCSDGSHCDRISMSRSSTGAFRSRFLALTSAPHGSSCRATCTSASTSSLYRRRLVLGPAEMSRAMSSTERVVTPFTSAEKATRPATTGRG</sequence>
<reference evidence="2" key="1">
    <citation type="submission" date="2014-09" db="EMBL/GenBank/DDBJ databases">
        <authorList>
            <person name="Magalhaes I.L.F."/>
            <person name="Oliveira U."/>
            <person name="Santos F.R."/>
            <person name="Vidigal T.H.D.A."/>
            <person name="Brescovit A.D."/>
            <person name="Santos A.J."/>
        </authorList>
    </citation>
    <scope>NUCLEOTIDE SEQUENCE</scope>
    <source>
        <tissue evidence="2">Shoot tissue taken approximately 20 cm above the soil surface</tissue>
    </source>
</reference>
<organism evidence="2">
    <name type="scientific">Arundo donax</name>
    <name type="common">Giant reed</name>
    <name type="synonym">Donax arundinaceus</name>
    <dbReference type="NCBI Taxonomy" id="35708"/>
    <lineage>
        <taxon>Eukaryota</taxon>
        <taxon>Viridiplantae</taxon>
        <taxon>Streptophyta</taxon>
        <taxon>Embryophyta</taxon>
        <taxon>Tracheophyta</taxon>
        <taxon>Spermatophyta</taxon>
        <taxon>Magnoliopsida</taxon>
        <taxon>Liliopsida</taxon>
        <taxon>Poales</taxon>
        <taxon>Poaceae</taxon>
        <taxon>PACMAD clade</taxon>
        <taxon>Arundinoideae</taxon>
        <taxon>Arundineae</taxon>
        <taxon>Arundo</taxon>
    </lineage>
</organism>
<reference evidence="2" key="2">
    <citation type="journal article" date="2015" name="Data Brief">
        <title>Shoot transcriptome of the giant reed, Arundo donax.</title>
        <authorList>
            <person name="Barrero R.A."/>
            <person name="Guerrero F.D."/>
            <person name="Moolhuijzen P."/>
            <person name="Goolsby J.A."/>
            <person name="Tidwell J."/>
            <person name="Bellgard S.E."/>
            <person name="Bellgard M.I."/>
        </authorList>
    </citation>
    <scope>NUCLEOTIDE SEQUENCE</scope>
    <source>
        <tissue evidence="2">Shoot tissue taken approximately 20 cm above the soil surface</tissue>
    </source>
</reference>
<proteinExistence type="predicted"/>
<dbReference type="AlphaFoldDB" id="A0A0A9DPC5"/>